<comment type="caution">
    <text evidence="1">The sequence shown here is derived from an EMBL/GenBank/DDBJ whole genome shotgun (WGS) entry which is preliminary data.</text>
</comment>
<accession>A0A243REI4</accession>
<organism evidence="1 2">
    <name type="scientific">Streptosporangium minutum</name>
    <dbReference type="NCBI Taxonomy" id="569862"/>
    <lineage>
        <taxon>Bacteria</taxon>
        <taxon>Bacillati</taxon>
        <taxon>Actinomycetota</taxon>
        <taxon>Actinomycetes</taxon>
        <taxon>Streptosporangiales</taxon>
        <taxon>Streptosporangiaceae</taxon>
        <taxon>Streptosporangium</taxon>
    </lineage>
</organism>
<proteinExistence type="predicted"/>
<evidence type="ECO:0000313" key="1">
    <source>
        <dbReference type="EMBL" id="OUC93090.1"/>
    </source>
</evidence>
<dbReference type="EMBL" id="NGFP01000149">
    <property type="protein sequence ID" value="OUC93090.1"/>
    <property type="molecule type" value="Genomic_DNA"/>
</dbReference>
<reference evidence="1 2" key="1">
    <citation type="submission" date="2017-05" db="EMBL/GenBank/DDBJ databases">
        <title>Biotechnological potential of actinobacteria isolated from South African environments.</title>
        <authorList>
            <person name="Le Roes-Hill M."/>
            <person name="Prins A."/>
            <person name="Durrell K.A."/>
        </authorList>
    </citation>
    <scope>NUCLEOTIDE SEQUENCE [LARGE SCALE GENOMIC DNA]</scope>
    <source>
        <strain evidence="1">M26</strain>
    </source>
</reference>
<name>A0A243REI4_9ACTN</name>
<dbReference type="Proteomes" id="UP000194761">
    <property type="component" value="Unassembled WGS sequence"/>
</dbReference>
<protein>
    <recommendedName>
        <fullName evidence="3">LysR substrate-binding domain-containing protein</fullName>
    </recommendedName>
</protein>
<dbReference type="Gene3D" id="3.40.190.290">
    <property type="match status" value="1"/>
</dbReference>
<sequence length="104" mass="11431">MTEVLDWAARCLAFSPRVVARVGQVTAALRLAVEGVGFTVIPANAVPHGWSRHVRQAEPPLYREIVAYGRGSMAQLTRRFVDLLASVELPLVSRTELPPDALIR</sequence>
<dbReference type="AlphaFoldDB" id="A0A243REI4"/>
<keyword evidence="2" id="KW-1185">Reference proteome</keyword>
<dbReference type="SUPFAM" id="SSF53850">
    <property type="entry name" value="Periplasmic binding protein-like II"/>
    <property type="match status" value="1"/>
</dbReference>
<gene>
    <name evidence="1" type="ORF">CA984_27675</name>
</gene>
<evidence type="ECO:0000313" key="2">
    <source>
        <dbReference type="Proteomes" id="UP000194761"/>
    </source>
</evidence>
<evidence type="ECO:0008006" key="3">
    <source>
        <dbReference type="Google" id="ProtNLM"/>
    </source>
</evidence>